<dbReference type="Proteomes" id="UP000325787">
    <property type="component" value="Chromosome"/>
</dbReference>
<dbReference type="Pfam" id="PF00891">
    <property type="entry name" value="Methyltransf_2"/>
    <property type="match status" value="1"/>
</dbReference>
<dbReference type="PIRSF" id="PIRSF005739">
    <property type="entry name" value="O-mtase"/>
    <property type="match status" value="1"/>
</dbReference>
<dbReference type="InterPro" id="IPR029063">
    <property type="entry name" value="SAM-dependent_MTases_sf"/>
</dbReference>
<keyword evidence="1 7" id="KW-0489">Methyltransferase</keyword>
<proteinExistence type="predicted"/>
<dbReference type="OrthoDB" id="582216at2"/>
<dbReference type="CDD" id="cd02440">
    <property type="entry name" value="AdoMet_MTases"/>
    <property type="match status" value="1"/>
</dbReference>
<reference evidence="8" key="1">
    <citation type="journal article" date="2021" name="Curr. Microbiol.">
        <title>Complete genome of nocamycin-producing strain Saccharothrix syringae NRRL B-16468 reveals the biosynthetic potential for secondary metabolites.</title>
        <authorList>
            <person name="Mo X."/>
            <person name="Yang S."/>
        </authorList>
    </citation>
    <scope>NUCLEOTIDE SEQUENCE [LARGE SCALE GENOMIC DNA]</scope>
    <source>
        <strain evidence="8">ATCC 51364 / DSM 43886 / JCM 6844 / KCTC 9398 / NBRC 14523 / NRRL B-16468 / INA 2240</strain>
    </source>
</reference>
<dbReference type="SUPFAM" id="SSF46785">
    <property type="entry name" value="Winged helix' DNA-binding domain"/>
    <property type="match status" value="1"/>
</dbReference>
<name>A0A5Q0HD53_SACSY</name>
<dbReference type="PANTHER" id="PTHR43712">
    <property type="entry name" value="PUTATIVE (AFU_ORTHOLOGUE AFUA_4G14580)-RELATED"/>
    <property type="match status" value="1"/>
</dbReference>
<dbReference type="GO" id="GO:0046983">
    <property type="term" value="F:protein dimerization activity"/>
    <property type="evidence" value="ECO:0007669"/>
    <property type="project" value="InterPro"/>
</dbReference>
<feature type="domain" description="O-methyltransferase C-terminal" evidence="5">
    <location>
        <begin position="100"/>
        <end position="309"/>
    </location>
</feature>
<evidence type="ECO:0000256" key="3">
    <source>
        <dbReference type="ARBA" id="ARBA00022691"/>
    </source>
</evidence>
<dbReference type="PANTHER" id="PTHR43712:SF2">
    <property type="entry name" value="O-METHYLTRANSFERASE CICE"/>
    <property type="match status" value="1"/>
</dbReference>
<feature type="active site" description="Proton acceptor" evidence="4">
    <location>
        <position position="237"/>
    </location>
</feature>
<dbReference type="SUPFAM" id="SSF53335">
    <property type="entry name" value="S-adenosyl-L-methionine-dependent methyltransferases"/>
    <property type="match status" value="1"/>
</dbReference>
<protein>
    <submittedName>
        <fullName evidence="7">Methyltransferase</fullName>
    </submittedName>
</protein>
<organism evidence="7 8">
    <name type="scientific">Saccharothrix syringae</name>
    <name type="common">Nocardiopsis syringae</name>
    <dbReference type="NCBI Taxonomy" id="103733"/>
    <lineage>
        <taxon>Bacteria</taxon>
        <taxon>Bacillati</taxon>
        <taxon>Actinomycetota</taxon>
        <taxon>Actinomycetes</taxon>
        <taxon>Pseudonocardiales</taxon>
        <taxon>Pseudonocardiaceae</taxon>
        <taxon>Saccharothrix</taxon>
    </lineage>
</organism>
<dbReference type="InterPro" id="IPR036390">
    <property type="entry name" value="WH_DNA-bd_sf"/>
</dbReference>
<evidence type="ECO:0000256" key="2">
    <source>
        <dbReference type="ARBA" id="ARBA00022679"/>
    </source>
</evidence>
<keyword evidence="8" id="KW-1185">Reference proteome</keyword>
<keyword evidence="2 7" id="KW-0808">Transferase</keyword>
<dbReference type="Gene3D" id="3.40.50.150">
    <property type="entry name" value="Vaccinia Virus protein VP39"/>
    <property type="match status" value="1"/>
</dbReference>
<dbReference type="InterPro" id="IPR016461">
    <property type="entry name" value="COMT-like"/>
</dbReference>
<dbReference type="PROSITE" id="PS51683">
    <property type="entry name" value="SAM_OMT_II"/>
    <property type="match status" value="1"/>
</dbReference>
<evidence type="ECO:0000256" key="4">
    <source>
        <dbReference type="PIRSR" id="PIRSR005739-1"/>
    </source>
</evidence>
<dbReference type="GO" id="GO:0032259">
    <property type="term" value="P:methylation"/>
    <property type="evidence" value="ECO:0007669"/>
    <property type="project" value="UniProtKB-KW"/>
</dbReference>
<accession>A0A5Q0HD53</accession>
<dbReference type="GO" id="GO:0008171">
    <property type="term" value="F:O-methyltransferase activity"/>
    <property type="evidence" value="ECO:0007669"/>
    <property type="project" value="InterPro"/>
</dbReference>
<dbReference type="Pfam" id="PF08100">
    <property type="entry name" value="Dimerisation"/>
    <property type="match status" value="1"/>
</dbReference>
<evidence type="ECO:0000313" key="8">
    <source>
        <dbReference type="Proteomes" id="UP000325787"/>
    </source>
</evidence>
<evidence type="ECO:0000259" key="6">
    <source>
        <dbReference type="Pfam" id="PF08100"/>
    </source>
</evidence>
<evidence type="ECO:0000256" key="1">
    <source>
        <dbReference type="ARBA" id="ARBA00022603"/>
    </source>
</evidence>
<dbReference type="EMBL" id="CP034550">
    <property type="protein sequence ID" value="QFZ24206.1"/>
    <property type="molecule type" value="Genomic_DNA"/>
</dbReference>
<keyword evidence="3" id="KW-0949">S-adenosyl-L-methionine</keyword>
<dbReference type="Gene3D" id="1.10.10.10">
    <property type="entry name" value="Winged helix-like DNA-binding domain superfamily/Winged helix DNA-binding domain"/>
    <property type="match status" value="1"/>
</dbReference>
<gene>
    <name evidence="7" type="ORF">EKG83_13085</name>
</gene>
<dbReference type="InterPro" id="IPR012967">
    <property type="entry name" value="COMT_dimerisation"/>
</dbReference>
<dbReference type="KEGG" id="ssyi:EKG83_13085"/>
<feature type="domain" description="O-methyltransferase dimerisation" evidence="6">
    <location>
        <begin position="2"/>
        <end position="78"/>
    </location>
</feature>
<dbReference type="InterPro" id="IPR001077">
    <property type="entry name" value="COMT_C"/>
</dbReference>
<evidence type="ECO:0000313" key="7">
    <source>
        <dbReference type="EMBL" id="QFZ24206.1"/>
    </source>
</evidence>
<dbReference type="InterPro" id="IPR036388">
    <property type="entry name" value="WH-like_DNA-bd_sf"/>
</dbReference>
<sequence length="330" mass="35462">MGLATSFWRFKALAVAVELRLFTVLDRAGGLTAAELADELGTGPRAADMFLASCASLGLLEERDGRYANSAVADRFLVEGREDYFGGFVRFCDTREYPGWGRLTDAVLTDRPTTWDPDVQDSPFAASDTAMLAGFWDALHVAARYTARELARVYDFRPHRALLDVGGGSGAFPIELCARHPALRASVYELAHVCPIAEDRVARAGLTGVVDAVAGDFLADGRLPAGYDVHLVSGVLHNWDPATNLALLRKCREALAPGGVLLVCELVLNDRRTGPPEAALMGLNMVVETVGGRNYAESEYVDWLDRAGFTGLEVRGLGGPGANAVVVAHR</sequence>
<evidence type="ECO:0000259" key="5">
    <source>
        <dbReference type="Pfam" id="PF00891"/>
    </source>
</evidence>
<dbReference type="AlphaFoldDB" id="A0A5Q0HD53"/>